<feature type="transmembrane region" description="Helical" evidence="12">
    <location>
        <begin position="187"/>
        <end position="207"/>
    </location>
</feature>
<comment type="similarity">
    <text evidence="2">Belongs to the DHHC palmitoyltransferase family. AKR/ZDHHC17 subfamily.</text>
</comment>
<evidence type="ECO:0000256" key="6">
    <source>
        <dbReference type="ARBA" id="ARBA00023043"/>
    </source>
</evidence>
<dbReference type="EMBL" id="MCGE01000022">
    <property type="protein sequence ID" value="ORZ11159.1"/>
    <property type="molecule type" value="Genomic_DNA"/>
</dbReference>
<evidence type="ECO:0000256" key="5">
    <source>
        <dbReference type="ARBA" id="ARBA00022989"/>
    </source>
</evidence>
<dbReference type="PANTHER" id="PTHR24161:SF85">
    <property type="entry name" value="PALMITOYLTRANSFERASE HIP14"/>
    <property type="match status" value="1"/>
</dbReference>
<keyword evidence="5 12" id="KW-1133">Transmembrane helix</keyword>
<evidence type="ECO:0000256" key="11">
    <source>
        <dbReference type="PROSITE-ProRule" id="PRU00023"/>
    </source>
</evidence>
<dbReference type="InterPro" id="IPR036770">
    <property type="entry name" value="Ankyrin_rpt-contain_sf"/>
</dbReference>
<name>A0A1X2I7R1_9FUNG</name>
<dbReference type="SUPFAM" id="SSF48403">
    <property type="entry name" value="Ankyrin repeat"/>
    <property type="match status" value="1"/>
</dbReference>
<evidence type="ECO:0000256" key="7">
    <source>
        <dbReference type="ARBA" id="ARBA00023136"/>
    </source>
</evidence>
<keyword evidence="3 12" id="KW-0812">Transmembrane</keyword>
<gene>
    <name evidence="15" type="ORF">BCR42DRAFT_357259</name>
</gene>
<dbReference type="PANTHER" id="PTHR24161">
    <property type="entry name" value="ANK_REP_REGION DOMAIN-CONTAINING PROTEIN-RELATED"/>
    <property type="match status" value="1"/>
</dbReference>
<dbReference type="Pfam" id="PF01529">
    <property type="entry name" value="DHHC"/>
    <property type="match status" value="1"/>
</dbReference>
<evidence type="ECO:0000256" key="12">
    <source>
        <dbReference type="RuleBase" id="RU079119"/>
    </source>
</evidence>
<evidence type="ECO:0000259" key="14">
    <source>
        <dbReference type="Pfam" id="PF01529"/>
    </source>
</evidence>
<protein>
    <recommendedName>
        <fullName evidence="12">Palmitoyltransferase</fullName>
        <ecNumber evidence="12">2.3.1.225</ecNumber>
    </recommendedName>
</protein>
<evidence type="ECO:0000256" key="13">
    <source>
        <dbReference type="SAM" id="MobiDB-lite"/>
    </source>
</evidence>
<evidence type="ECO:0000256" key="8">
    <source>
        <dbReference type="ARBA" id="ARBA00023139"/>
    </source>
</evidence>
<dbReference type="GO" id="GO:0019706">
    <property type="term" value="F:protein-cysteine S-palmitoyltransferase activity"/>
    <property type="evidence" value="ECO:0007669"/>
    <property type="project" value="UniProtKB-EC"/>
</dbReference>
<dbReference type="SMART" id="SM00248">
    <property type="entry name" value="ANK"/>
    <property type="match status" value="2"/>
</dbReference>
<feature type="repeat" description="ANK" evidence="11">
    <location>
        <begin position="54"/>
        <end position="86"/>
    </location>
</feature>
<feature type="region of interest" description="Disordered" evidence="13">
    <location>
        <begin position="426"/>
        <end position="447"/>
    </location>
</feature>
<comment type="subcellular location">
    <subcellularLocation>
        <location evidence="1">Membrane</location>
        <topology evidence="1">Multi-pass membrane protein</topology>
    </subcellularLocation>
</comment>
<feature type="repeat" description="ANK" evidence="11">
    <location>
        <begin position="21"/>
        <end position="53"/>
    </location>
</feature>
<proteinExistence type="inferred from homology"/>
<dbReference type="GO" id="GO:0016020">
    <property type="term" value="C:membrane"/>
    <property type="evidence" value="ECO:0007669"/>
    <property type="project" value="UniProtKB-SubCell"/>
</dbReference>
<feature type="transmembrane region" description="Helical" evidence="12">
    <location>
        <begin position="152"/>
        <end position="175"/>
    </location>
</feature>
<evidence type="ECO:0000256" key="10">
    <source>
        <dbReference type="ARBA" id="ARBA00048048"/>
    </source>
</evidence>
<feature type="transmembrane region" description="Helical" evidence="12">
    <location>
        <begin position="213"/>
        <end position="234"/>
    </location>
</feature>
<comment type="caution">
    <text evidence="15">The sequence shown here is derived from an EMBL/GenBank/DDBJ whole genome shotgun (WGS) entry which is preliminary data.</text>
</comment>
<keyword evidence="12 15" id="KW-0808">Transferase</keyword>
<evidence type="ECO:0000256" key="9">
    <source>
        <dbReference type="ARBA" id="ARBA00023288"/>
    </source>
</evidence>
<dbReference type="PROSITE" id="PS50216">
    <property type="entry name" value="DHHC"/>
    <property type="match status" value="1"/>
</dbReference>
<evidence type="ECO:0000313" key="16">
    <source>
        <dbReference type="Proteomes" id="UP000193560"/>
    </source>
</evidence>
<dbReference type="Gene3D" id="1.25.40.20">
    <property type="entry name" value="Ankyrin repeat-containing domain"/>
    <property type="match status" value="1"/>
</dbReference>
<comment type="catalytic activity">
    <reaction evidence="10 12">
        <text>L-cysteinyl-[protein] + hexadecanoyl-CoA = S-hexadecanoyl-L-cysteinyl-[protein] + CoA</text>
        <dbReference type="Rhea" id="RHEA:36683"/>
        <dbReference type="Rhea" id="RHEA-COMP:10131"/>
        <dbReference type="Rhea" id="RHEA-COMP:11032"/>
        <dbReference type="ChEBI" id="CHEBI:29950"/>
        <dbReference type="ChEBI" id="CHEBI:57287"/>
        <dbReference type="ChEBI" id="CHEBI:57379"/>
        <dbReference type="ChEBI" id="CHEBI:74151"/>
        <dbReference type="EC" id="2.3.1.225"/>
    </reaction>
</comment>
<reference evidence="15 16" key="1">
    <citation type="submission" date="2016-07" db="EMBL/GenBank/DDBJ databases">
        <title>Pervasive Adenine N6-methylation of Active Genes in Fungi.</title>
        <authorList>
            <consortium name="DOE Joint Genome Institute"/>
            <person name="Mondo S.J."/>
            <person name="Dannebaum R.O."/>
            <person name="Kuo R.C."/>
            <person name="Labutti K."/>
            <person name="Haridas S."/>
            <person name="Kuo A."/>
            <person name="Salamov A."/>
            <person name="Ahrendt S.R."/>
            <person name="Lipzen A."/>
            <person name="Sullivan W."/>
            <person name="Andreopoulos W.B."/>
            <person name="Clum A."/>
            <person name="Lindquist E."/>
            <person name="Daum C."/>
            <person name="Ramamoorthy G.K."/>
            <person name="Gryganskyi A."/>
            <person name="Culley D."/>
            <person name="Magnuson J.K."/>
            <person name="James T.Y."/>
            <person name="O'Malley M.A."/>
            <person name="Stajich J.E."/>
            <person name="Spatafora J.W."/>
            <person name="Visel A."/>
            <person name="Grigoriev I.V."/>
        </authorList>
    </citation>
    <scope>NUCLEOTIDE SEQUENCE [LARGE SCALE GENOMIC DNA]</scope>
    <source>
        <strain evidence="15 16">NRRL 1336</strain>
    </source>
</reference>
<keyword evidence="12" id="KW-0012">Acyltransferase</keyword>
<feature type="transmembrane region" description="Helical" evidence="12">
    <location>
        <begin position="371"/>
        <end position="391"/>
    </location>
</feature>
<feature type="compositionally biased region" description="Low complexity" evidence="13">
    <location>
        <begin position="428"/>
        <end position="443"/>
    </location>
</feature>
<keyword evidence="8" id="KW-0564">Palmitate</keyword>
<dbReference type="PROSITE" id="PS50088">
    <property type="entry name" value="ANK_REPEAT"/>
    <property type="match status" value="2"/>
</dbReference>
<dbReference type="AlphaFoldDB" id="A0A1X2I7R1"/>
<evidence type="ECO:0000313" key="15">
    <source>
        <dbReference type="EMBL" id="ORZ11159.1"/>
    </source>
</evidence>
<evidence type="ECO:0000256" key="2">
    <source>
        <dbReference type="ARBA" id="ARBA00010104"/>
    </source>
</evidence>
<comment type="domain">
    <text evidence="12">The DHHC domain is required for palmitoyltransferase activity.</text>
</comment>
<dbReference type="InterPro" id="IPR002110">
    <property type="entry name" value="Ankyrin_rpt"/>
</dbReference>
<dbReference type="Proteomes" id="UP000193560">
    <property type="component" value="Unassembled WGS sequence"/>
</dbReference>
<feature type="region of interest" description="Disordered" evidence="13">
    <location>
        <begin position="471"/>
        <end position="490"/>
    </location>
</feature>
<accession>A0A1X2I7R1</accession>
<evidence type="ECO:0000256" key="4">
    <source>
        <dbReference type="ARBA" id="ARBA00022737"/>
    </source>
</evidence>
<keyword evidence="6 11" id="KW-0040">ANK repeat</keyword>
<keyword evidence="4" id="KW-0677">Repeat</keyword>
<dbReference type="PROSITE" id="PS50297">
    <property type="entry name" value="ANK_REP_REGION"/>
    <property type="match status" value="2"/>
</dbReference>
<keyword evidence="9" id="KW-0449">Lipoprotein</keyword>
<keyword evidence="7 12" id="KW-0472">Membrane</keyword>
<dbReference type="OrthoDB" id="6781668at2759"/>
<evidence type="ECO:0000256" key="3">
    <source>
        <dbReference type="ARBA" id="ARBA00022692"/>
    </source>
</evidence>
<feature type="domain" description="Palmitoyltransferase DHHC" evidence="14">
    <location>
        <begin position="269"/>
        <end position="404"/>
    </location>
</feature>
<dbReference type="Pfam" id="PF12796">
    <property type="entry name" value="Ank_2"/>
    <property type="match status" value="1"/>
</dbReference>
<evidence type="ECO:0000256" key="1">
    <source>
        <dbReference type="ARBA" id="ARBA00004141"/>
    </source>
</evidence>
<dbReference type="EC" id="2.3.1.225" evidence="12"/>
<keyword evidence="16" id="KW-1185">Reference proteome</keyword>
<organism evidence="15 16">
    <name type="scientific">Absidia repens</name>
    <dbReference type="NCBI Taxonomy" id="90262"/>
    <lineage>
        <taxon>Eukaryota</taxon>
        <taxon>Fungi</taxon>
        <taxon>Fungi incertae sedis</taxon>
        <taxon>Mucoromycota</taxon>
        <taxon>Mucoromycotina</taxon>
        <taxon>Mucoromycetes</taxon>
        <taxon>Mucorales</taxon>
        <taxon>Cunninghamellaceae</taxon>
        <taxon>Absidia</taxon>
    </lineage>
</organism>
<feature type="transmembrane region" description="Helical" evidence="12">
    <location>
        <begin position="315"/>
        <end position="338"/>
    </location>
</feature>
<sequence length="537" mass="59725">MLVLYYLTLGRLDIDAADTIGGHTALMWAAYQGQPLTCSLLLTFGANVHATDLTGLTPLHWAVVRGHKGCIRKMLEYGADVNVKDTSGKSVLDFVRDKQLDAVWARAVLEFDIVAETKPHLAHRIENCQHCHLLFTFYCLGHGSEMSLSFSWYLGLPLAVLCLVGMHVSIVKYLIPIPHNEALWKTPYFSCIFQASAFWVLVTWTLILVPNTAYLILTHLVFMFSFFVAMYHFYQAVMADPGFVNNEPTKEQQRQDVMELADAQCLDLRHFCVTCLIKKPLRSKHCKICNRCVARFDHHCPWIYNCIGVKNHRSFIIFLVNMVTAILSFTQISIQYFASLSPVYEGGADGTCFLGSTVCGYFQFDTWTVALTIWILIQLSWSVFLMGVQLYQIAVATTTNESANAHRYSYMNQGAGAVAAAGLGGTMAGTDGPSPTPGGAPHSHGGHNHGGGAAGFLPCLQLFAGARALHRSRSRQANHQRGGAAASGNPFDRGVIKNCTEFWIEDVDQPNSSNNVNWYNVYRVQDMMNQREDRSIV</sequence>
<dbReference type="InterPro" id="IPR001594">
    <property type="entry name" value="Palmitoyltrfase_DHHC"/>
</dbReference>